<keyword evidence="3" id="KW-1185">Reference proteome</keyword>
<sequence length="741" mass="83101">MSYKVEIKKNKDGFFEMHPSEAAVIVKYRVEAVVVRADGTEIARGRKGATKLMHFTNLADATDLKRVAREAISRCTYLDPSRIDELEQILAALRTRQKLAKPSRPGTAMRPATGSSANRRPKVDAKISDLPQYRSLLYNTIEDKIAGSEMILQLAQSKVHVAQIARSDPVINALARLLFEDESRNLDLKINICRIFACMAQLSLAPALFTKNRIGGSLLQEVDLELQRYQTWKDGLAQRQHEPAELESFRKKFIHFLRKQDQFLAVALKILLLIGRDLATQTKMVKKGVVAVLARCCERSNPEVQILALRFLLRLSLFVENLERFAQAGVVEKVARAVDQQRSREVGEYGLRLLYNLSLCPTIRQGMLKKSFTKRILPLLEDSKYCELTARLLYSMSQDSRGLRAAPDLGATCARLLARNSESHTGSGEYLLALTTNLVNHPGLAEDFAGAVKMDEVMATSLATSDAALLRIVNLVTKNVPDAKWMSEQNLSTIVKAFKTEATTEFTMECTIGLAVALEKDHCSTADVSRFCKLQTELTTKSVQARTPAELLALAYFIGALASTDKGADLLTAASMTDWLCRKLGEPDGQQEELSLQIGYALMKLTQYEPARLRIMDYPGITKVLSTNTQRASDVSRSLFEELLRHLSLVSEDIHEAWKSERFQQYNGQWLQAIATRHGNGADNIYATDDFNDDEMDLITKFGLEEIGLDLSDDLEDDDDDVEDMIERYSARTHSRLDFRS</sequence>
<gene>
    <name evidence="2" type="ORF">BV898_06434</name>
</gene>
<organism evidence="2 3">
    <name type="scientific">Hypsibius exemplaris</name>
    <name type="common">Freshwater tardigrade</name>
    <dbReference type="NCBI Taxonomy" id="2072580"/>
    <lineage>
        <taxon>Eukaryota</taxon>
        <taxon>Metazoa</taxon>
        <taxon>Ecdysozoa</taxon>
        <taxon>Tardigrada</taxon>
        <taxon>Eutardigrada</taxon>
        <taxon>Parachela</taxon>
        <taxon>Hypsibioidea</taxon>
        <taxon>Hypsibiidae</taxon>
        <taxon>Hypsibius</taxon>
    </lineage>
</organism>
<dbReference type="GO" id="GO:0005930">
    <property type="term" value="C:axoneme"/>
    <property type="evidence" value="ECO:0007669"/>
    <property type="project" value="TreeGrafter"/>
</dbReference>
<name>A0A1W0WWW8_HYPEX</name>
<accession>A0A1W0WWW8</accession>
<feature type="region of interest" description="Disordered" evidence="1">
    <location>
        <begin position="100"/>
        <end position="120"/>
    </location>
</feature>
<evidence type="ECO:0000313" key="3">
    <source>
        <dbReference type="Proteomes" id="UP000192578"/>
    </source>
</evidence>
<dbReference type="InterPro" id="IPR008658">
    <property type="entry name" value="KAP3"/>
</dbReference>
<dbReference type="OrthoDB" id="10265679at2759"/>
<evidence type="ECO:0000256" key="1">
    <source>
        <dbReference type="SAM" id="MobiDB-lite"/>
    </source>
</evidence>
<evidence type="ECO:0000313" key="2">
    <source>
        <dbReference type="EMBL" id="OQV19662.1"/>
    </source>
</evidence>
<dbReference type="PANTHER" id="PTHR15605">
    <property type="entry name" value="KINESIN-ASSOCIATED PROTEINS"/>
    <property type="match status" value="1"/>
</dbReference>
<dbReference type="EMBL" id="MTYJ01000037">
    <property type="protein sequence ID" value="OQV19662.1"/>
    <property type="molecule type" value="Genomic_DNA"/>
</dbReference>
<dbReference type="GO" id="GO:0044782">
    <property type="term" value="P:cilium organization"/>
    <property type="evidence" value="ECO:0007669"/>
    <property type="project" value="TreeGrafter"/>
</dbReference>
<proteinExistence type="predicted"/>
<dbReference type="SMART" id="SM01297">
    <property type="entry name" value="KAP"/>
    <property type="match status" value="1"/>
</dbReference>
<dbReference type="SUPFAM" id="SSF48371">
    <property type="entry name" value="ARM repeat"/>
    <property type="match status" value="1"/>
</dbReference>
<protein>
    <submittedName>
        <fullName evidence="2">Kinesin-associated protein 3</fullName>
    </submittedName>
</protein>
<dbReference type="GO" id="GO:0035869">
    <property type="term" value="C:ciliary transition zone"/>
    <property type="evidence" value="ECO:0007669"/>
    <property type="project" value="TreeGrafter"/>
</dbReference>
<dbReference type="InterPro" id="IPR011989">
    <property type="entry name" value="ARM-like"/>
</dbReference>
<dbReference type="GO" id="GO:0016939">
    <property type="term" value="C:kinesin II complex"/>
    <property type="evidence" value="ECO:0007669"/>
    <property type="project" value="TreeGrafter"/>
</dbReference>
<reference evidence="3" key="1">
    <citation type="submission" date="2017-01" db="EMBL/GenBank/DDBJ databases">
        <title>Comparative genomics of anhydrobiosis in the tardigrade Hypsibius dujardini.</title>
        <authorList>
            <person name="Yoshida Y."/>
            <person name="Koutsovoulos G."/>
            <person name="Laetsch D."/>
            <person name="Stevens L."/>
            <person name="Kumar S."/>
            <person name="Horikawa D."/>
            <person name="Ishino K."/>
            <person name="Komine S."/>
            <person name="Tomita M."/>
            <person name="Blaxter M."/>
            <person name="Arakawa K."/>
        </authorList>
    </citation>
    <scope>NUCLEOTIDE SEQUENCE [LARGE SCALE GENOMIC DNA]</scope>
    <source>
        <strain evidence="3">Z151</strain>
    </source>
</reference>
<dbReference type="InterPro" id="IPR016024">
    <property type="entry name" value="ARM-type_fold"/>
</dbReference>
<comment type="caution">
    <text evidence="2">The sequence shown here is derived from an EMBL/GenBank/DDBJ whole genome shotgun (WGS) entry which is preliminary data.</text>
</comment>
<dbReference type="PANTHER" id="PTHR15605:SF2">
    <property type="entry name" value="KINESIN-ASSOCIATED PROTEIN 3"/>
    <property type="match status" value="1"/>
</dbReference>
<dbReference type="Gene3D" id="1.25.10.10">
    <property type="entry name" value="Leucine-rich Repeat Variant"/>
    <property type="match status" value="1"/>
</dbReference>
<dbReference type="AlphaFoldDB" id="A0A1W0WWW8"/>
<dbReference type="GO" id="GO:0019894">
    <property type="term" value="F:kinesin binding"/>
    <property type="evidence" value="ECO:0007669"/>
    <property type="project" value="InterPro"/>
</dbReference>
<dbReference type="Proteomes" id="UP000192578">
    <property type="component" value="Unassembled WGS sequence"/>
</dbReference>
<dbReference type="GO" id="GO:0007018">
    <property type="term" value="P:microtubule-based movement"/>
    <property type="evidence" value="ECO:0007669"/>
    <property type="project" value="TreeGrafter"/>
</dbReference>
<dbReference type="Pfam" id="PF05804">
    <property type="entry name" value="KAP"/>
    <property type="match status" value="1"/>
</dbReference>